<sequence>MAMSGEIIDTTVAAASRQRNTDAEKAILKAGELPQDWKDKPKTPAQKDREARWTIKYSKAKTGQNGLILLCPRSATRTMWALIGAMDCDLAPEMPST</sequence>
<dbReference type="EMBL" id="CP014692">
    <property type="protein sequence ID" value="AQS85689.1"/>
    <property type="molecule type" value="Genomic_DNA"/>
</dbReference>
<evidence type="ECO:0000313" key="2">
    <source>
        <dbReference type="Proteomes" id="UP000188937"/>
    </source>
</evidence>
<organism evidence="1 2">
    <name type="scientific">Acetobacter aceti</name>
    <dbReference type="NCBI Taxonomy" id="435"/>
    <lineage>
        <taxon>Bacteria</taxon>
        <taxon>Pseudomonadati</taxon>
        <taxon>Pseudomonadota</taxon>
        <taxon>Alphaproteobacteria</taxon>
        <taxon>Acetobacterales</taxon>
        <taxon>Acetobacteraceae</taxon>
        <taxon>Acetobacter</taxon>
        <taxon>Acetobacter subgen. Acetobacter</taxon>
    </lineage>
</organism>
<protein>
    <submittedName>
        <fullName evidence="1">Uncharacterized protein</fullName>
    </submittedName>
</protein>
<proteinExistence type="predicted"/>
<keyword evidence="2" id="KW-1185">Reference proteome</keyword>
<accession>A0A1U9KIY0</accession>
<reference evidence="1 2" key="1">
    <citation type="submission" date="2016-03" db="EMBL/GenBank/DDBJ databases">
        <title>Acetic acid bacteria sequencing.</title>
        <authorList>
            <person name="Brandt J."/>
            <person name="Jakob F."/>
            <person name="Vogel R.F."/>
        </authorList>
    </citation>
    <scope>NUCLEOTIDE SEQUENCE [LARGE SCALE GENOMIC DNA]</scope>
    <source>
        <strain evidence="1 2">TMW2.1153</strain>
    </source>
</reference>
<dbReference type="Proteomes" id="UP000188937">
    <property type="component" value="Chromosome"/>
</dbReference>
<gene>
    <name evidence="1" type="ORF">A0U92_13945</name>
</gene>
<evidence type="ECO:0000313" key="1">
    <source>
        <dbReference type="EMBL" id="AQS85689.1"/>
    </source>
</evidence>
<dbReference type="AlphaFoldDB" id="A0A1U9KIY0"/>
<dbReference type="KEGG" id="aace:A0U92_13945"/>
<name>A0A1U9KIY0_ACEAC</name>